<comment type="catalytic activity">
    <reaction evidence="1 8">
        <text>N-(5-phospho-beta-D-ribosyl)anthranilate = 1-(2-carboxyphenylamino)-1-deoxy-D-ribulose 5-phosphate</text>
        <dbReference type="Rhea" id="RHEA:21540"/>
        <dbReference type="ChEBI" id="CHEBI:18277"/>
        <dbReference type="ChEBI" id="CHEBI:58613"/>
        <dbReference type="EC" id="5.3.1.24"/>
    </reaction>
</comment>
<feature type="region of interest" description="Disordered" evidence="9">
    <location>
        <begin position="189"/>
        <end position="219"/>
    </location>
</feature>
<evidence type="ECO:0000259" key="10">
    <source>
        <dbReference type="Pfam" id="PF00697"/>
    </source>
</evidence>
<dbReference type="PANTHER" id="PTHR42894">
    <property type="entry name" value="N-(5'-PHOSPHORIBOSYL)ANTHRANILATE ISOMERASE"/>
    <property type="match status" value="1"/>
</dbReference>
<dbReference type="RefSeq" id="WP_149082951.1">
    <property type="nucleotide sequence ID" value="NZ_VTAW01000038.1"/>
</dbReference>
<dbReference type="InterPro" id="IPR013785">
    <property type="entry name" value="Aldolase_TIM"/>
</dbReference>
<evidence type="ECO:0000256" key="8">
    <source>
        <dbReference type="HAMAP-Rule" id="MF_00135"/>
    </source>
</evidence>
<evidence type="ECO:0000256" key="4">
    <source>
        <dbReference type="ARBA" id="ARBA00022605"/>
    </source>
</evidence>
<keyword evidence="7 8" id="KW-0413">Isomerase</keyword>
<keyword evidence="12" id="KW-1185">Reference proteome</keyword>
<dbReference type="InterPro" id="IPR011060">
    <property type="entry name" value="RibuloseP-bd_barrel"/>
</dbReference>
<keyword evidence="5 8" id="KW-0822">Tryptophan biosynthesis</keyword>
<dbReference type="GO" id="GO:0000162">
    <property type="term" value="P:L-tryptophan biosynthetic process"/>
    <property type="evidence" value="ECO:0007669"/>
    <property type="project" value="UniProtKB-UniRule"/>
</dbReference>
<reference evidence="11 12" key="1">
    <citation type="submission" date="2019-08" db="EMBL/GenBank/DDBJ databases">
        <title>Archaea genome.</title>
        <authorList>
            <person name="Kajale S."/>
            <person name="Shouche Y."/>
            <person name="Deshpande N."/>
            <person name="Sharma A."/>
        </authorList>
    </citation>
    <scope>NUCLEOTIDE SEQUENCE [LARGE SCALE GENOMIC DNA]</scope>
    <source>
        <strain evidence="11 12">ESP3B_9</strain>
    </source>
</reference>
<evidence type="ECO:0000256" key="9">
    <source>
        <dbReference type="SAM" id="MobiDB-lite"/>
    </source>
</evidence>
<dbReference type="EMBL" id="VTAW01000038">
    <property type="protein sequence ID" value="TYT60531.1"/>
    <property type="molecule type" value="Genomic_DNA"/>
</dbReference>
<evidence type="ECO:0000256" key="5">
    <source>
        <dbReference type="ARBA" id="ARBA00022822"/>
    </source>
</evidence>
<evidence type="ECO:0000313" key="11">
    <source>
        <dbReference type="EMBL" id="TYT60531.1"/>
    </source>
</evidence>
<dbReference type="InterPro" id="IPR001240">
    <property type="entry name" value="PRAI_dom"/>
</dbReference>
<evidence type="ECO:0000256" key="1">
    <source>
        <dbReference type="ARBA" id="ARBA00001164"/>
    </source>
</evidence>
<organism evidence="11 12">
    <name type="scientific">Natrialba swarupiae</name>
    <dbReference type="NCBI Taxonomy" id="2448032"/>
    <lineage>
        <taxon>Archaea</taxon>
        <taxon>Methanobacteriati</taxon>
        <taxon>Methanobacteriota</taxon>
        <taxon>Stenosarchaea group</taxon>
        <taxon>Halobacteria</taxon>
        <taxon>Halobacteriales</taxon>
        <taxon>Natrialbaceae</taxon>
        <taxon>Natrialba</taxon>
    </lineage>
</organism>
<feature type="compositionally biased region" description="Basic and acidic residues" evidence="9">
    <location>
        <begin position="197"/>
        <end position="209"/>
    </location>
</feature>
<dbReference type="CDD" id="cd00405">
    <property type="entry name" value="PRAI"/>
    <property type="match status" value="1"/>
</dbReference>
<dbReference type="Gene3D" id="3.20.20.70">
    <property type="entry name" value="Aldolase class I"/>
    <property type="match status" value="1"/>
</dbReference>
<protein>
    <recommendedName>
        <fullName evidence="8">N-(5'-phosphoribosyl)anthranilate isomerase</fullName>
        <shortName evidence="8">PRAI</shortName>
        <ecNumber evidence="8">5.3.1.24</ecNumber>
    </recommendedName>
</protein>
<feature type="domain" description="N-(5'phosphoribosyl) anthranilate isomerase (PRAI)" evidence="10">
    <location>
        <begin position="5"/>
        <end position="212"/>
    </location>
</feature>
<sequence>MIVQIYSLTTVDDVHACSNAGVDHVGVAAGNQDLPASISNEEARTLFEATSDRMRTVALTVETDVDEILDYAEAVDPDILHLCPDVDALTVEQIREINEALPKSMDVMRALDVVDGAVDIAEQLDSVTDWFLLDTATDAVEGIGASGETHDWSISRRIVEATETPVILAGGLSPENVTEAVEAVDPAGVDSYTHTSAGERRKDPEKVRAFTEAARAGSE</sequence>
<evidence type="ECO:0000313" key="12">
    <source>
        <dbReference type="Proteomes" id="UP000324104"/>
    </source>
</evidence>
<dbReference type="PANTHER" id="PTHR42894:SF1">
    <property type="entry name" value="N-(5'-PHOSPHORIBOSYL)ANTHRANILATE ISOMERASE"/>
    <property type="match status" value="1"/>
</dbReference>
<comment type="similarity">
    <text evidence="3 8">Belongs to the TrpF family.</text>
</comment>
<evidence type="ECO:0000256" key="2">
    <source>
        <dbReference type="ARBA" id="ARBA00004664"/>
    </source>
</evidence>
<dbReference type="EC" id="5.3.1.24" evidence="8"/>
<evidence type="ECO:0000256" key="7">
    <source>
        <dbReference type="ARBA" id="ARBA00023235"/>
    </source>
</evidence>
<gene>
    <name evidence="8" type="primary">trpF</name>
    <name evidence="11" type="ORF">FYC77_18350</name>
</gene>
<dbReference type="Proteomes" id="UP000324104">
    <property type="component" value="Unassembled WGS sequence"/>
</dbReference>
<comment type="pathway">
    <text evidence="2 8">Amino-acid biosynthesis; L-tryptophan biosynthesis; L-tryptophan from chorismate: step 3/5.</text>
</comment>
<keyword evidence="6 8" id="KW-0057">Aromatic amino acid biosynthesis</keyword>
<dbReference type="HAMAP" id="MF_00135">
    <property type="entry name" value="PRAI"/>
    <property type="match status" value="1"/>
</dbReference>
<evidence type="ECO:0000256" key="6">
    <source>
        <dbReference type="ARBA" id="ARBA00023141"/>
    </source>
</evidence>
<keyword evidence="4 8" id="KW-0028">Amino-acid biosynthesis</keyword>
<dbReference type="GO" id="GO:0004640">
    <property type="term" value="F:phosphoribosylanthranilate isomerase activity"/>
    <property type="evidence" value="ECO:0007669"/>
    <property type="project" value="UniProtKB-UniRule"/>
</dbReference>
<dbReference type="Pfam" id="PF00697">
    <property type="entry name" value="PRAI"/>
    <property type="match status" value="1"/>
</dbReference>
<dbReference type="InterPro" id="IPR044643">
    <property type="entry name" value="TrpF_fam"/>
</dbReference>
<comment type="caution">
    <text evidence="11">The sequence shown here is derived from an EMBL/GenBank/DDBJ whole genome shotgun (WGS) entry which is preliminary data.</text>
</comment>
<dbReference type="SUPFAM" id="SSF51366">
    <property type="entry name" value="Ribulose-phoshate binding barrel"/>
    <property type="match status" value="1"/>
</dbReference>
<dbReference type="AlphaFoldDB" id="A0A5D5AN53"/>
<name>A0A5D5AN53_9EURY</name>
<evidence type="ECO:0000256" key="3">
    <source>
        <dbReference type="ARBA" id="ARBA00007571"/>
    </source>
</evidence>
<proteinExistence type="inferred from homology"/>
<accession>A0A5D5AN53</accession>
<dbReference type="UniPathway" id="UPA00035">
    <property type="reaction ID" value="UER00042"/>
</dbReference>